<dbReference type="AlphaFoldDB" id="A0A2T7BQA4"/>
<organism evidence="1 2">
    <name type="scientific">Chitinophaga parva</name>
    <dbReference type="NCBI Taxonomy" id="2169414"/>
    <lineage>
        <taxon>Bacteria</taxon>
        <taxon>Pseudomonadati</taxon>
        <taxon>Bacteroidota</taxon>
        <taxon>Chitinophagia</taxon>
        <taxon>Chitinophagales</taxon>
        <taxon>Chitinophagaceae</taxon>
        <taxon>Chitinophaga</taxon>
    </lineage>
</organism>
<keyword evidence="1" id="KW-0449">Lipoprotein</keyword>
<evidence type="ECO:0000313" key="1">
    <source>
        <dbReference type="EMBL" id="PUZ29854.1"/>
    </source>
</evidence>
<protein>
    <submittedName>
        <fullName evidence="1">SusD/RagB family nutrient-binding outer membrane lipoprotein</fullName>
    </submittedName>
</protein>
<keyword evidence="2" id="KW-1185">Reference proteome</keyword>
<dbReference type="Gene3D" id="1.25.40.390">
    <property type="match status" value="1"/>
</dbReference>
<accession>A0A2T7BQA4</accession>
<dbReference type="Pfam" id="PF12741">
    <property type="entry name" value="SusD-like"/>
    <property type="match status" value="1"/>
</dbReference>
<evidence type="ECO:0000313" key="2">
    <source>
        <dbReference type="Proteomes" id="UP000244450"/>
    </source>
</evidence>
<name>A0A2T7BQA4_9BACT</name>
<dbReference type="InterPro" id="IPR024302">
    <property type="entry name" value="SusD-like"/>
</dbReference>
<dbReference type="SUPFAM" id="SSF48452">
    <property type="entry name" value="TPR-like"/>
    <property type="match status" value="1"/>
</dbReference>
<dbReference type="InterPro" id="IPR011990">
    <property type="entry name" value="TPR-like_helical_dom_sf"/>
</dbReference>
<comment type="caution">
    <text evidence="1">The sequence shown here is derived from an EMBL/GenBank/DDBJ whole genome shotgun (WGS) entry which is preliminary data.</text>
</comment>
<proteinExistence type="predicted"/>
<gene>
    <name evidence="1" type="ORF">DCC81_06470</name>
</gene>
<dbReference type="EMBL" id="QCYK01000001">
    <property type="protein sequence ID" value="PUZ29854.1"/>
    <property type="molecule type" value="Genomic_DNA"/>
</dbReference>
<reference evidence="1 2" key="1">
    <citation type="submission" date="2018-04" db="EMBL/GenBank/DDBJ databases">
        <title>Chitinophaga fuyangensis sp. nov., isolated from soil in a chemical factory.</title>
        <authorList>
            <person name="Chen K."/>
        </authorList>
    </citation>
    <scope>NUCLEOTIDE SEQUENCE [LARGE SCALE GENOMIC DNA]</scope>
    <source>
        <strain evidence="1 2">LY-1</strain>
    </source>
</reference>
<dbReference type="Proteomes" id="UP000244450">
    <property type="component" value="Unassembled WGS sequence"/>
</dbReference>
<dbReference type="RefSeq" id="WP_108686491.1">
    <property type="nucleotide sequence ID" value="NZ_QCYK01000001.1"/>
</dbReference>
<dbReference type="OrthoDB" id="843771at2"/>
<dbReference type="PROSITE" id="PS51257">
    <property type="entry name" value="PROKAR_LIPOPROTEIN"/>
    <property type="match status" value="1"/>
</dbReference>
<sequence length="544" mass="59423">MKIFHKAMNRASLIGLTALTLGLGACTKNFDLYNTDNTGVSNGQLDPDFNKLTLLRYAQRSIYNFAGGGDPNSFQLQQNLAADCFSGYLMSATPFNGGQNNLNYFLVTGWNGEAFKVGYLNVMSNIATLRSLGVDKQYPAVWAIALTTQVEAMSRITDIYGPIPYSKAGTAKTGIPYDSQQDVYNLFFRQLDTATAAFRDFIASNGSYPFSSTKYDATNYNGNMTQWLHFANSLRLRLAIHISNVDPVTAKQQGELAMAPASGGLITTNADNFSLPTTDGGLSNPLAFISINWADIRINAAIATYMTGYKDPRISRYMDKSTDGSFAPAYEGIRIGSITSANVKGDYQNYASVSASSFGLKSNVTLMTAAEVYFLRAEAALKNWSNVNGSAQSLYEAGITTSMSQWNVAPGAYITDASSKPASYHDPKNKKNDHDSLTNTTIAWSDAATDAVKLERVITQKWIAMFPEGQEAWTEFRRTGYPKLFPVVNNNSGGTIDGTIQIRRLPFPQQEYNTNGAEVQKAITLLGNGKPDNGGTRLWWDTGK</sequence>